<proteinExistence type="predicted"/>
<name>A0A4Q8L9D2_9GAMM</name>
<dbReference type="OrthoDB" id="9808881at2"/>
<reference evidence="7 8" key="1">
    <citation type="submission" date="2019-02" db="EMBL/GenBank/DDBJ databases">
        <title>WGS of Pseudoxanthomonas species novum from clinical isolates.</title>
        <authorList>
            <person name="Bernier A.-M."/>
            <person name="Bernard K."/>
            <person name="Vachon A."/>
        </authorList>
    </citation>
    <scope>NUCLEOTIDE SEQUENCE [LARGE SCALE GENOMIC DNA]</scope>
    <source>
        <strain evidence="8">NML 170316</strain>
        <strain evidence="6 9">NML130969</strain>
        <strain evidence="4">NML170316</strain>
        <strain evidence="5 7">NML171202</strain>
    </source>
</reference>
<dbReference type="Proteomes" id="UP000293089">
    <property type="component" value="Unassembled WGS sequence"/>
</dbReference>
<dbReference type="Proteomes" id="UP000291286">
    <property type="component" value="Unassembled WGS sequence"/>
</dbReference>
<dbReference type="Gene3D" id="3.30.1370.110">
    <property type="match status" value="1"/>
</dbReference>
<feature type="compositionally biased region" description="Pro residues" evidence="1">
    <location>
        <begin position="27"/>
        <end position="36"/>
    </location>
</feature>
<evidence type="ECO:0000259" key="2">
    <source>
        <dbReference type="PROSITE" id="PS50828"/>
    </source>
</evidence>
<dbReference type="EMBL" id="JAUTBB010000001">
    <property type="protein sequence ID" value="MDQ1118660.1"/>
    <property type="molecule type" value="Genomic_DNA"/>
</dbReference>
<evidence type="ECO:0000313" key="3">
    <source>
        <dbReference type="EMBL" id="MDQ1118660.1"/>
    </source>
</evidence>
<organism evidence="5 7">
    <name type="scientific">Pseudoxanthomonas winnipegensis</name>
    <dbReference type="NCBI Taxonomy" id="2480810"/>
    <lineage>
        <taxon>Bacteria</taxon>
        <taxon>Pseudomonadati</taxon>
        <taxon>Pseudomonadota</taxon>
        <taxon>Gammaproteobacteria</taxon>
        <taxon>Lysobacterales</taxon>
        <taxon>Lysobacteraceae</taxon>
        <taxon>Pseudoxanthomonas</taxon>
    </lineage>
</organism>
<dbReference type="GO" id="GO:0004520">
    <property type="term" value="F:DNA endonuclease activity"/>
    <property type="evidence" value="ECO:0007669"/>
    <property type="project" value="TreeGrafter"/>
</dbReference>
<dbReference type="Proteomes" id="UP001234354">
    <property type="component" value="Unassembled WGS sequence"/>
</dbReference>
<feature type="region of interest" description="Disordered" evidence="1">
    <location>
        <begin position="1"/>
        <end position="41"/>
    </location>
</feature>
<feature type="compositionally biased region" description="Acidic residues" evidence="1">
    <location>
        <begin position="1"/>
        <end position="10"/>
    </location>
</feature>
<keyword evidence="3" id="KW-0255">Endonuclease</keyword>
<evidence type="ECO:0000313" key="4">
    <source>
        <dbReference type="EMBL" id="TAA20982.1"/>
    </source>
</evidence>
<feature type="domain" description="Smr" evidence="2">
    <location>
        <begin position="94"/>
        <end position="175"/>
    </location>
</feature>
<dbReference type="EMBL" id="SHMG01000001">
    <property type="protein sequence ID" value="TAA46649.1"/>
    <property type="molecule type" value="Genomic_DNA"/>
</dbReference>
<dbReference type="AlphaFoldDB" id="A0A4Q8L9D2"/>
<accession>A0A4Q8MB72</accession>
<dbReference type="SMART" id="SM00463">
    <property type="entry name" value="SMR"/>
    <property type="match status" value="1"/>
</dbReference>
<reference evidence="3" key="2">
    <citation type="submission" date="2023-07" db="EMBL/GenBank/DDBJ databases">
        <title>Functional and genomic diversity of the sorghum phyllosphere microbiome.</title>
        <authorList>
            <person name="Shade A."/>
        </authorList>
    </citation>
    <scope>NUCLEOTIDE SEQUENCE</scope>
    <source>
        <strain evidence="3">SORGH_AS_0908</strain>
    </source>
</reference>
<dbReference type="GeneID" id="93829587"/>
<evidence type="ECO:0000313" key="8">
    <source>
        <dbReference type="Proteomes" id="UP000293089"/>
    </source>
</evidence>
<evidence type="ECO:0000256" key="1">
    <source>
        <dbReference type="SAM" id="MobiDB-lite"/>
    </source>
</evidence>
<comment type="caution">
    <text evidence="5">The sequence shown here is derived from an EMBL/GenBank/DDBJ whole genome shotgun (WGS) entry which is preliminary data.</text>
</comment>
<dbReference type="PROSITE" id="PS50828">
    <property type="entry name" value="SMR"/>
    <property type="match status" value="1"/>
</dbReference>
<sequence length="177" mass="19004">MSDARDDDDSDLFRTAIGPVRRLDDAPTPPRGPRPRPAARMAQADERAAMSEFRQALEAMPIGAGDVLAHRVEALPVTVFNRLKRGQFSVQDELDLHGATAGQAETALRLFLRNAQRSGSACVRIIHGKGLGSDAEIPVLKNVVDRVLRQRSDVLAFHSAPPAQGGTGAVLVLLAAR</sequence>
<dbReference type="PANTHER" id="PTHR35562">
    <property type="entry name" value="DNA ENDONUCLEASE SMRA-RELATED"/>
    <property type="match status" value="1"/>
</dbReference>
<dbReference type="EMBL" id="SHME01000002">
    <property type="protein sequence ID" value="TAA20982.1"/>
    <property type="molecule type" value="Genomic_DNA"/>
</dbReference>
<keyword evidence="8" id="KW-1185">Reference proteome</keyword>
<dbReference type="Proteomes" id="UP000294164">
    <property type="component" value="Unassembled WGS sequence"/>
</dbReference>
<keyword evidence="3" id="KW-0540">Nuclease</keyword>
<dbReference type="RefSeq" id="WP_130521402.1">
    <property type="nucleotide sequence ID" value="NZ_CAWZZE010000023.1"/>
</dbReference>
<evidence type="ECO:0000313" key="9">
    <source>
        <dbReference type="Proteomes" id="UP000294164"/>
    </source>
</evidence>
<keyword evidence="3" id="KW-0378">Hydrolase</keyword>
<dbReference type="SUPFAM" id="SSF160443">
    <property type="entry name" value="SMR domain-like"/>
    <property type="match status" value="1"/>
</dbReference>
<evidence type="ECO:0000313" key="7">
    <source>
        <dbReference type="Proteomes" id="UP000291286"/>
    </source>
</evidence>
<protein>
    <submittedName>
        <fullName evidence="3">DNA-nicking Smr family endonuclease</fullName>
    </submittedName>
    <submittedName>
        <fullName evidence="5">SMR domain protein</fullName>
    </submittedName>
</protein>
<evidence type="ECO:0000313" key="6">
    <source>
        <dbReference type="EMBL" id="TAA46649.1"/>
    </source>
</evidence>
<accession>A0A4Q8L9D2</accession>
<dbReference type="Pfam" id="PF01713">
    <property type="entry name" value="Smr"/>
    <property type="match status" value="1"/>
</dbReference>
<dbReference type="InterPro" id="IPR002625">
    <property type="entry name" value="Smr_dom"/>
</dbReference>
<dbReference type="EMBL" id="SHMB01000010">
    <property type="protein sequence ID" value="TAA24997.1"/>
    <property type="molecule type" value="Genomic_DNA"/>
</dbReference>
<evidence type="ECO:0000313" key="5">
    <source>
        <dbReference type="EMBL" id="TAA24997.1"/>
    </source>
</evidence>
<dbReference type="PANTHER" id="PTHR35562:SF2">
    <property type="entry name" value="DNA ENDONUCLEASE SMRA-RELATED"/>
    <property type="match status" value="1"/>
</dbReference>
<dbReference type="InterPro" id="IPR036063">
    <property type="entry name" value="Smr_dom_sf"/>
</dbReference>
<gene>
    <name evidence="6" type="ORF">EA655_02990</name>
    <name evidence="4" type="ORF">EA658_08645</name>
    <name evidence="5" type="ORF">EA661_18195</name>
    <name evidence="3" type="ORF">QE383_000968</name>
</gene>